<organism evidence="1 2">
    <name type="scientific">Neophaeococcomyces mojaviensis</name>
    <dbReference type="NCBI Taxonomy" id="3383035"/>
    <lineage>
        <taxon>Eukaryota</taxon>
        <taxon>Fungi</taxon>
        <taxon>Dikarya</taxon>
        <taxon>Ascomycota</taxon>
        <taxon>Pezizomycotina</taxon>
        <taxon>Eurotiomycetes</taxon>
        <taxon>Chaetothyriomycetidae</taxon>
        <taxon>Chaetothyriales</taxon>
        <taxon>Chaetothyriales incertae sedis</taxon>
        <taxon>Neophaeococcomyces</taxon>
    </lineage>
</organism>
<proteinExistence type="predicted"/>
<reference evidence="1" key="1">
    <citation type="submission" date="2022-10" db="EMBL/GenBank/DDBJ databases">
        <title>Culturing micro-colonial fungi from biological soil crusts in the Mojave desert and describing Neophaeococcomyces mojavensis, and introducing the new genera and species Taxawa tesnikishii.</title>
        <authorList>
            <person name="Kurbessoian T."/>
            <person name="Stajich J.E."/>
        </authorList>
    </citation>
    <scope>NUCLEOTIDE SEQUENCE</scope>
    <source>
        <strain evidence="1">JES_112</strain>
    </source>
</reference>
<accession>A0ACC3AG88</accession>
<evidence type="ECO:0000313" key="1">
    <source>
        <dbReference type="EMBL" id="KAJ9661520.1"/>
    </source>
</evidence>
<protein>
    <submittedName>
        <fullName evidence="1">Uncharacterized protein</fullName>
    </submittedName>
</protein>
<dbReference type="EMBL" id="JAPDRQ010000022">
    <property type="protein sequence ID" value="KAJ9661520.1"/>
    <property type="molecule type" value="Genomic_DNA"/>
</dbReference>
<name>A0ACC3AG88_9EURO</name>
<keyword evidence="2" id="KW-1185">Reference proteome</keyword>
<gene>
    <name evidence="1" type="ORF">H2198_001900</name>
</gene>
<evidence type="ECO:0000313" key="2">
    <source>
        <dbReference type="Proteomes" id="UP001172386"/>
    </source>
</evidence>
<comment type="caution">
    <text evidence="1">The sequence shown here is derived from an EMBL/GenBank/DDBJ whole genome shotgun (WGS) entry which is preliminary data.</text>
</comment>
<sequence length="474" mass="53362">MASLSIAKATLLASCLRRDNTMVPVSRNELAEFHTILEKTLSTCTPSNIQNTKAWLMQHIFPSSSRTTALSKYLTSLSKNIPSISQDHARCRVCRQQLHLLYLINDVLHHAKYHASDEAIRKNVKEHIPPLLSDVFANAAAENKSRTSRRLQDLINIWEKEQFWAKDILFGLRDVVVSGKRVEIKAGEPVDARTAAKELPWIMPATHGDPTAPYFDLPAANLMPHILPNSSRPMRPDQIRALHLTAGPADESLVNALKDFLNDVKSIHDPYAVLEDEGIVPDVDEMGQVSYKNEADDAVIDTYYGWSRAFCEKMKKRDRDNGGSGRSRSSSRSRSLTRSRSPSRSPIREKDYSSKRRRHSTSRSPSRSMSFNRDHSPQRFDSAPRRSSPHRAPNLQSFSSAPPPRFQPSQQFHHPPPQPPPPPPSAPFGMPPFQPPHLGSISPPRPPNWPHDAPWPPPPPPPPQNFHPHAYGRR</sequence>
<dbReference type="Proteomes" id="UP001172386">
    <property type="component" value="Unassembled WGS sequence"/>
</dbReference>